<dbReference type="GO" id="GO:0044281">
    <property type="term" value="P:small molecule metabolic process"/>
    <property type="evidence" value="ECO:0007669"/>
    <property type="project" value="UniProtKB-ARBA"/>
</dbReference>
<keyword evidence="5" id="KW-1185">Reference proteome</keyword>
<proteinExistence type="inferred from homology"/>
<dbReference type="RefSeq" id="WP_179268377.1">
    <property type="nucleotide sequence ID" value="NZ_CP058579.1"/>
</dbReference>
<comment type="similarity">
    <text evidence="1">Belongs to the FAH family.</text>
</comment>
<dbReference type="AlphaFoldDB" id="A0A7D5LA72"/>
<evidence type="ECO:0000256" key="1">
    <source>
        <dbReference type="ARBA" id="ARBA00010211"/>
    </source>
</evidence>
<dbReference type="Gene3D" id="3.90.850.10">
    <property type="entry name" value="Fumarylacetoacetase-like, C-terminal domain"/>
    <property type="match status" value="1"/>
</dbReference>
<reference evidence="4 5" key="1">
    <citation type="submission" date="2020-06" db="EMBL/GenBank/DDBJ databases">
        <title>NJ-3-1, isolated from saline soil.</title>
        <authorList>
            <person name="Cui H.L."/>
            <person name="Shi X."/>
        </authorList>
    </citation>
    <scope>NUCLEOTIDE SEQUENCE [LARGE SCALE GENOMIC DNA]</scope>
    <source>
        <strain evidence="4 5">NJ-3-1</strain>
    </source>
</reference>
<dbReference type="GeneID" id="56037527"/>
<dbReference type="Proteomes" id="UP000509626">
    <property type="component" value="Chromosome"/>
</dbReference>
<dbReference type="InterPro" id="IPR036663">
    <property type="entry name" value="Fumarylacetoacetase_C_sf"/>
</dbReference>
<dbReference type="InterPro" id="IPR011234">
    <property type="entry name" value="Fumarylacetoacetase-like_C"/>
</dbReference>
<gene>
    <name evidence="4" type="ORF">HUG12_08670</name>
</gene>
<dbReference type="OrthoDB" id="38993at2157"/>
<organism evidence="4 5">
    <name type="scientific">Halorarum salinum</name>
    <dbReference type="NCBI Taxonomy" id="2743089"/>
    <lineage>
        <taxon>Archaea</taxon>
        <taxon>Methanobacteriati</taxon>
        <taxon>Methanobacteriota</taxon>
        <taxon>Stenosarchaea group</taxon>
        <taxon>Halobacteria</taxon>
        <taxon>Halobacteriales</taxon>
        <taxon>Haloferacaceae</taxon>
        <taxon>Halorarum</taxon>
    </lineage>
</organism>
<keyword evidence="4" id="KW-0378">Hydrolase</keyword>
<dbReference type="PANTHER" id="PTHR42796:SF7">
    <property type="entry name" value="2-DEHYDRO-3-DEOXY-D-ARABINONATE DEHYDRATASE"/>
    <property type="match status" value="1"/>
</dbReference>
<protein>
    <submittedName>
        <fullName evidence="4">Fumarylacetoacetate hydrolase family protein</fullName>
    </submittedName>
</protein>
<evidence type="ECO:0000313" key="5">
    <source>
        <dbReference type="Proteomes" id="UP000509626"/>
    </source>
</evidence>
<dbReference type="GO" id="GO:0046872">
    <property type="term" value="F:metal ion binding"/>
    <property type="evidence" value="ECO:0007669"/>
    <property type="project" value="UniProtKB-KW"/>
</dbReference>
<dbReference type="SUPFAM" id="SSF56529">
    <property type="entry name" value="FAH"/>
    <property type="match status" value="1"/>
</dbReference>
<sequence>MRYYALARPERRVLVARDGDDIFDLPSANPDVEGYFDLVRAARITNQSVERVARGLLDEAEEVAPEELTGRLGRPAVPEEVWAAGVTYRISEKAREAESGMPDVYVDVYERERPELFFKATGSRTVGPGDAVGVREDSAWNVPEPELGIVLHRGDIVGYTIGNDVSSRSIEGTNPLYLPQAKVYERCCSIGPCITPPGTVGDPHDLGMAMTIERDGEVVYDEATSTSEMVVTCEELVSYYTRHNVVPETAVLLTGTALVPDEDFTLRRGDEVRIEIEGIGVLENSVTVV</sequence>
<dbReference type="Pfam" id="PF01557">
    <property type="entry name" value="FAA_hydrolase"/>
    <property type="match status" value="1"/>
</dbReference>
<name>A0A7D5LA72_9EURY</name>
<evidence type="ECO:0000256" key="2">
    <source>
        <dbReference type="ARBA" id="ARBA00022723"/>
    </source>
</evidence>
<dbReference type="GO" id="GO:0016787">
    <property type="term" value="F:hydrolase activity"/>
    <property type="evidence" value="ECO:0007669"/>
    <property type="project" value="UniProtKB-KW"/>
</dbReference>
<dbReference type="EMBL" id="CP058579">
    <property type="protein sequence ID" value="QLG61792.1"/>
    <property type="molecule type" value="Genomic_DNA"/>
</dbReference>
<dbReference type="InterPro" id="IPR051121">
    <property type="entry name" value="FAH"/>
</dbReference>
<keyword evidence="2" id="KW-0479">Metal-binding</keyword>
<evidence type="ECO:0000313" key="4">
    <source>
        <dbReference type="EMBL" id="QLG61792.1"/>
    </source>
</evidence>
<feature type="domain" description="Fumarylacetoacetase-like C-terminal" evidence="3">
    <location>
        <begin position="81"/>
        <end position="286"/>
    </location>
</feature>
<dbReference type="KEGG" id="halu:HUG12_08670"/>
<accession>A0A7D5LA72</accession>
<dbReference type="PANTHER" id="PTHR42796">
    <property type="entry name" value="FUMARYLACETOACETATE HYDROLASE DOMAIN-CONTAINING PROTEIN 2A-RELATED"/>
    <property type="match status" value="1"/>
</dbReference>
<evidence type="ECO:0000259" key="3">
    <source>
        <dbReference type="Pfam" id="PF01557"/>
    </source>
</evidence>